<keyword evidence="2" id="KW-1185">Reference proteome</keyword>
<evidence type="ECO:0000313" key="2">
    <source>
        <dbReference type="Proteomes" id="UP001472677"/>
    </source>
</evidence>
<proteinExistence type="predicted"/>
<sequence length="104" mass="11820">MHLTIRESSPEAGYRGERVGNYKPEIDYQRHPLCLGSMRDDRRQGWKKTGILINEQLPAPLQNPYFADEVTLHTAGLQIVSDDHRSSLREDKPLSSKDSDNKSG</sequence>
<reference evidence="1 2" key="1">
    <citation type="journal article" date="2024" name="G3 (Bethesda)">
        <title>Genome assembly of Hibiscus sabdariffa L. provides insights into metabolisms of medicinal natural products.</title>
        <authorList>
            <person name="Kim T."/>
        </authorList>
    </citation>
    <scope>NUCLEOTIDE SEQUENCE [LARGE SCALE GENOMIC DNA]</scope>
    <source>
        <strain evidence="1">TK-2024</strain>
        <tissue evidence="1">Old leaves</tissue>
    </source>
</reference>
<accession>A0ABR1ZHE3</accession>
<name>A0ABR1ZHE3_9ROSI</name>
<dbReference type="Proteomes" id="UP001472677">
    <property type="component" value="Unassembled WGS sequence"/>
</dbReference>
<comment type="caution">
    <text evidence="1">The sequence shown here is derived from an EMBL/GenBank/DDBJ whole genome shotgun (WGS) entry which is preliminary data.</text>
</comment>
<evidence type="ECO:0000313" key="1">
    <source>
        <dbReference type="EMBL" id="KAK8479857.1"/>
    </source>
</evidence>
<organism evidence="1 2">
    <name type="scientific">Hibiscus sabdariffa</name>
    <name type="common">roselle</name>
    <dbReference type="NCBI Taxonomy" id="183260"/>
    <lineage>
        <taxon>Eukaryota</taxon>
        <taxon>Viridiplantae</taxon>
        <taxon>Streptophyta</taxon>
        <taxon>Embryophyta</taxon>
        <taxon>Tracheophyta</taxon>
        <taxon>Spermatophyta</taxon>
        <taxon>Magnoliopsida</taxon>
        <taxon>eudicotyledons</taxon>
        <taxon>Gunneridae</taxon>
        <taxon>Pentapetalae</taxon>
        <taxon>rosids</taxon>
        <taxon>malvids</taxon>
        <taxon>Malvales</taxon>
        <taxon>Malvaceae</taxon>
        <taxon>Malvoideae</taxon>
        <taxon>Hibiscus</taxon>
    </lineage>
</organism>
<dbReference type="EMBL" id="JBBPBM010002192">
    <property type="protein sequence ID" value="KAK8479857.1"/>
    <property type="molecule type" value="Genomic_DNA"/>
</dbReference>
<protein>
    <submittedName>
        <fullName evidence="1">Uncharacterized protein</fullName>
    </submittedName>
</protein>
<gene>
    <name evidence="1" type="ORF">V6N12_057187</name>
</gene>